<comment type="caution">
    <text evidence="8">The sequence shown here is derived from an EMBL/GenBank/DDBJ whole genome shotgun (WGS) entry which is preliminary data.</text>
</comment>
<feature type="domain" description="Flavodoxin-like" evidence="7">
    <location>
        <begin position="4"/>
        <end position="148"/>
    </location>
</feature>
<dbReference type="PRINTS" id="PR00369">
    <property type="entry name" value="FLAVODOXIN"/>
</dbReference>
<evidence type="ECO:0000256" key="6">
    <source>
        <dbReference type="ARBA" id="ARBA00022982"/>
    </source>
</evidence>
<dbReference type="InterPro" id="IPR050619">
    <property type="entry name" value="Flavodoxin"/>
</dbReference>
<comment type="cofactor">
    <cofactor evidence="1">
        <name>FMN</name>
        <dbReference type="ChEBI" id="CHEBI:58210"/>
    </cofactor>
</comment>
<proteinExistence type="inferred from homology"/>
<dbReference type="GO" id="GO:0010181">
    <property type="term" value="F:FMN binding"/>
    <property type="evidence" value="ECO:0007669"/>
    <property type="project" value="InterPro"/>
</dbReference>
<dbReference type="PANTHER" id="PTHR42809:SF1">
    <property type="entry name" value="FLAVODOXIN 1"/>
    <property type="match status" value="1"/>
</dbReference>
<dbReference type="Proteomes" id="UP000775877">
    <property type="component" value="Unassembled WGS sequence"/>
</dbReference>
<organism evidence="8 9">
    <name type="scientific">Candidatus Dojkabacteria bacterium</name>
    <dbReference type="NCBI Taxonomy" id="2099670"/>
    <lineage>
        <taxon>Bacteria</taxon>
        <taxon>Candidatus Dojkabacteria</taxon>
    </lineage>
</organism>
<name>A0A955L1R8_9BACT</name>
<dbReference type="PANTHER" id="PTHR42809">
    <property type="entry name" value="FLAVODOXIN 2"/>
    <property type="match status" value="1"/>
</dbReference>
<dbReference type="SUPFAM" id="SSF52218">
    <property type="entry name" value="Flavoproteins"/>
    <property type="match status" value="1"/>
</dbReference>
<accession>A0A955L1R8</accession>
<evidence type="ECO:0000259" key="7">
    <source>
        <dbReference type="PROSITE" id="PS50902"/>
    </source>
</evidence>
<evidence type="ECO:0000256" key="2">
    <source>
        <dbReference type="ARBA" id="ARBA00005267"/>
    </source>
</evidence>
<evidence type="ECO:0000256" key="3">
    <source>
        <dbReference type="ARBA" id="ARBA00022448"/>
    </source>
</evidence>
<keyword evidence="4" id="KW-0285">Flavoprotein</keyword>
<dbReference type="InterPro" id="IPR029039">
    <property type="entry name" value="Flavoprotein-like_sf"/>
</dbReference>
<reference evidence="8" key="1">
    <citation type="submission" date="2020-04" db="EMBL/GenBank/DDBJ databases">
        <authorList>
            <person name="Zhang T."/>
        </authorList>
    </citation>
    <scope>NUCLEOTIDE SEQUENCE</scope>
    <source>
        <strain evidence="8">HKST-UBA13</strain>
    </source>
</reference>
<keyword evidence="5" id="KW-0288">FMN</keyword>
<dbReference type="PROSITE" id="PS50902">
    <property type="entry name" value="FLAVODOXIN_LIKE"/>
    <property type="match status" value="1"/>
</dbReference>
<sequence>MKKVLITYASLTGNTQFIATEIYDELVKNSDWDIIIKPINEFADAKELGKFDYIIIGASTWGDGDVAPGTEDIFEYIFNSDTDLSKTYLSYFGLGDKKYNEYNTAIVYIEEKITKNLDGKRIGKILQIDGYPNSENINIAVNWASENIELFNKKNT</sequence>
<dbReference type="AlphaFoldDB" id="A0A955L1R8"/>
<dbReference type="Pfam" id="PF00258">
    <property type="entry name" value="Flavodoxin_1"/>
    <property type="match status" value="1"/>
</dbReference>
<dbReference type="EMBL" id="JAGQLJ010000070">
    <property type="protein sequence ID" value="MCA9381288.1"/>
    <property type="molecule type" value="Genomic_DNA"/>
</dbReference>
<keyword evidence="3" id="KW-0813">Transport</keyword>
<evidence type="ECO:0000256" key="1">
    <source>
        <dbReference type="ARBA" id="ARBA00001917"/>
    </source>
</evidence>
<gene>
    <name evidence="8" type="ORF">KC678_03415</name>
</gene>
<comment type="similarity">
    <text evidence="2">Belongs to the flavodoxin family.</text>
</comment>
<evidence type="ECO:0000256" key="5">
    <source>
        <dbReference type="ARBA" id="ARBA00022643"/>
    </source>
</evidence>
<dbReference type="InterPro" id="IPR008254">
    <property type="entry name" value="Flavodoxin/NO_synth"/>
</dbReference>
<protein>
    <submittedName>
        <fullName evidence="8">Flavodoxin domain-containing protein</fullName>
    </submittedName>
</protein>
<evidence type="ECO:0000313" key="9">
    <source>
        <dbReference type="Proteomes" id="UP000775877"/>
    </source>
</evidence>
<evidence type="ECO:0000256" key="4">
    <source>
        <dbReference type="ARBA" id="ARBA00022630"/>
    </source>
</evidence>
<keyword evidence="6" id="KW-0249">Electron transport</keyword>
<dbReference type="Gene3D" id="3.40.50.360">
    <property type="match status" value="1"/>
</dbReference>
<reference evidence="8" key="2">
    <citation type="journal article" date="2021" name="Microbiome">
        <title>Successional dynamics and alternative stable states in a saline activated sludge microbial community over 9 years.</title>
        <authorList>
            <person name="Wang Y."/>
            <person name="Ye J."/>
            <person name="Ju F."/>
            <person name="Liu L."/>
            <person name="Boyd J.A."/>
            <person name="Deng Y."/>
            <person name="Parks D.H."/>
            <person name="Jiang X."/>
            <person name="Yin X."/>
            <person name="Woodcroft B.J."/>
            <person name="Tyson G.W."/>
            <person name="Hugenholtz P."/>
            <person name="Polz M.F."/>
            <person name="Zhang T."/>
        </authorList>
    </citation>
    <scope>NUCLEOTIDE SEQUENCE</scope>
    <source>
        <strain evidence="8">HKST-UBA13</strain>
    </source>
</reference>
<dbReference type="InterPro" id="IPR001094">
    <property type="entry name" value="Flavdoxin-like"/>
</dbReference>
<evidence type="ECO:0000313" key="8">
    <source>
        <dbReference type="EMBL" id="MCA9381288.1"/>
    </source>
</evidence>